<gene>
    <name evidence="2" type="ORF">GCM10010394_45880</name>
</gene>
<organism evidence="2 3">
    <name type="scientific">Streptomyces crystallinus</name>
    <dbReference type="NCBI Taxonomy" id="68191"/>
    <lineage>
        <taxon>Bacteria</taxon>
        <taxon>Bacillati</taxon>
        <taxon>Actinomycetota</taxon>
        <taxon>Actinomycetes</taxon>
        <taxon>Kitasatosporales</taxon>
        <taxon>Streptomycetaceae</taxon>
        <taxon>Streptomyces</taxon>
    </lineage>
</organism>
<evidence type="ECO:0000313" key="2">
    <source>
        <dbReference type="EMBL" id="GAA0610845.1"/>
    </source>
</evidence>
<feature type="region of interest" description="Disordered" evidence="1">
    <location>
        <begin position="62"/>
        <end position="84"/>
    </location>
</feature>
<comment type="caution">
    <text evidence="2">The sequence shown here is derived from an EMBL/GenBank/DDBJ whole genome shotgun (WGS) entry which is preliminary data.</text>
</comment>
<dbReference type="Proteomes" id="UP001500668">
    <property type="component" value="Unassembled WGS sequence"/>
</dbReference>
<accession>A0ABN1GG46</accession>
<sequence length="177" mass="19422">MLWTTPLLRRSAAALTLTLLLGGCMSDKKEANAPLPRMSKEKAEEWAKHWTDSMTRTAKATLDPKTAKPTADYSNCTGKNGESADDGRFTLHYSVRATLPRAQHAKAIRAIRDTLEEQGFKIQGYRSDPSKDPANLVDATHPKEHHFVSAGDVAEDLLVLIVATPCLLPPGANQQQF</sequence>
<evidence type="ECO:0000313" key="3">
    <source>
        <dbReference type="Proteomes" id="UP001500668"/>
    </source>
</evidence>
<keyword evidence="3" id="KW-1185">Reference proteome</keyword>
<evidence type="ECO:0008006" key="4">
    <source>
        <dbReference type="Google" id="ProtNLM"/>
    </source>
</evidence>
<protein>
    <recommendedName>
        <fullName evidence="4">Lipoprotein</fullName>
    </recommendedName>
</protein>
<reference evidence="2 3" key="1">
    <citation type="journal article" date="2019" name="Int. J. Syst. Evol. Microbiol.">
        <title>The Global Catalogue of Microorganisms (GCM) 10K type strain sequencing project: providing services to taxonomists for standard genome sequencing and annotation.</title>
        <authorList>
            <consortium name="The Broad Institute Genomics Platform"/>
            <consortium name="The Broad Institute Genome Sequencing Center for Infectious Disease"/>
            <person name="Wu L."/>
            <person name="Ma J."/>
        </authorList>
    </citation>
    <scope>NUCLEOTIDE SEQUENCE [LARGE SCALE GENOMIC DNA]</scope>
    <source>
        <strain evidence="2 3">JCM 5067</strain>
    </source>
</reference>
<evidence type="ECO:0000256" key="1">
    <source>
        <dbReference type="SAM" id="MobiDB-lite"/>
    </source>
</evidence>
<proteinExistence type="predicted"/>
<dbReference type="EMBL" id="BAAACA010000032">
    <property type="protein sequence ID" value="GAA0610845.1"/>
    <property type="molecule type" value="Genomic_DNA"/>
</dbReference>
<name>A0ABN1GG46_9ACTN</name>